<reference evidence="2 3" key="1">
    <citation type="submission" date="2017-05" db="EMBL/GenBank/DDBJ databases">
        <title>Complete and WGS of Bordetella genogroups.</title>
        <authorList>
            <person name="Spilker T."/>
            <person name="LiPuma J."/>
        </authorList>
    </citation>
    <scope>NUCLEOTIDE SEQUENCE [LARGE SCALE GENOMIC DNA]</scope>
    <source>
        <strain evidence="2 3">AU9919</strain>
    </source>
</reference>
<dbReference type="RefSeq" id="WP_094837145.1">
    <property type="nucleotide sequence ID" value="NZ_NEVQ01000003.1"/>
</dbReference>
<feature type="compositionally biased region" description="Low complexity" evidence="1">
    <location>
        <begin position="46"/>
        <end position="61"/>
    </location>
</feature>
<proteinExistence type="predicted"/>
<dbReference type="AlphaFoldDB" id="A0A261UUN3"/>
<evidence type="ECO:0000256" key="1">
    <source>
        <dbReference type="SAM" id="MobiDB-lite"/>
    </source>
</evidence>
<evidence type="ECO:0000313" key="2">
    <source>
        <dbReference type="EMBL" id="OZI64613.1"/>
    </source>
</evidence>
<feature type="compositionally biased region" description="Basic residues" evidence="1">
    <location>
        <begin position="67"/>
        <end position="76"/>
    </location>
</feature>
<feature type="region of interest" description="Disordered" evidence="1">
    <location>
        <begin position="35"/>
        <end position="76"/>
    </location>
</feature>
<evidence type="ECO:0000313" key="3">
    <source>
        <dbReference type="Proteomes" id="UP000216885"/>
    </source>
</evidence>
<dbReference type="EMBL" id="NEVQ01000003">
    <property type="protein sequence ID" value="OZI64613.1"/>
    <property type="molecule type" value="Genomic_DNA"/>
</dbReference>
<comment type="caution">
    <text evidence="2">The sequence shown here is derived from an EMBL/GenBank/DDBJ whole genome shotgun (WGS) entry which is preliminary data.</text>
</comment>
<accession>A0A261UUN3</accession>
<organism evidence="2 3">
    <name type="scientific">Bordetella genomosp. 4</name>
    <dbReference type="NCBI Taxonomy" id="463044"/>
    <lineage>
        <taxon>Bacteria</taxon>
        <taxon>Pseudomonadati</taxon>
        <taxon>Pseudomonadota</taxon>
        <taxon>Betaproteobacteria</taxon>
        <taxon>Burkholderiales</taxon>
        <taxon>Alcaligenaceae</taxon>
        <taxon>Bordetella</taxon>
    </lineage>
</organism>
<sequence>MPQVIAIRSFDHDGLRRVGDQFDVSEKVAEQLEGKGLVKIEQGDGSVPESAKSPESASATEGDQKPKRARRRASTE</sequence>
<gene>
    <name evidence="2" type="ORF">CAL20_02880</name>
</gene>
<protein>
    <submittedName>
        <fullName evidence="2">Uncharacterized protein</fullName>
    </submittedName>
</protein>
<dbReference type="Proteomes" id="UP000216885">
    <property type="component" value="Unassembled WGS sequence"/>
</dbReference>
<name>A0A261UUN3_9BORD</name>
<keyword evidence="3" id="KW-1185">Reference proteome</keyword>